<accession>A0A8J5F8M1</accession>
<evidence type="ECO:0000313" key="2">
    <source>
        <dbReference type="EMBL" id="KAG6483731.1"/>
    </source>
</evidence>
<proteinExistence type="predicted"/>
<feature type="region of interest" description="Disordered" evidence="1">
    <location>
        <begin position="180"/>
        <end position="314"/>
    </location>
</feature>
<comment type="caution">
    <text evidence="2">The sequence shown here is derived from an EMBL/GenBank/DDBJ whole genome shotgun (WGS) entry which is preliminary data.</text>
</comment>
<evidence type="ECO:0000256" key="1">
    <source>
        <dbReference type="SAM" id="MobiDB-lite"/>
    </source>
</evidence>
<reference evidence="2 3" key="1">
    <citation type="submission" date="2020-08" db="EMBL/GenBank/DDBJ databases">
        <title>Plant Genome Project.</title>
        <authorList>
            <person name="Zhang R.-G."/>
        </authorList>
    </citation>
    <scope>NUCLEOTIDE SEQUENCE [LARGE SCALE GENOMIC DNA]</scope>
    <source>
        <tissue evidence="2">Rhizome</tissue>
    </source>
</reference>
<dbReference type="EMBL" id="JACMSC010000016">
    <property type="protein sequence ID" value="KAG6483731.1"/>
    <property type="molecule type" value="Genomic_DNA"/>
</dbReference>
<evidence type="ECO:0000313" key="3">
    <source>
        <dbReference type="Proteomes" id="UP000734854"/>
    </source>
</evidence>
<feature type="compositionally biased region" description="Pro residues" evidence="1">
    <location>
        <begin position="190"/>
        <end position="200"/>
    </location>
</feature>
<feature type="compositionally biased region" description="Low complexity" evidence="1">
    <location>
        <begin position="266"/>
        <end position="289"/>
    </location>
</feature>
<sequence>MKKVDNTSALKLVAFASFHPYLPAAATSKDPATPTTDHAYQQMDQTELFSCTRVVEDATKFAFDSLPPSERPLTCSVLCLTTRRSRKIVTDDVSEIMAKGEETEVDVTLKMKEAGVKSEEAEAQKRWLGSRDGSQIGLGYSSVQFVHKSVSSYYNNTGPGRKELPSTRFHLTARKWRSYSEAPSSHSPSSSPPSSSPLPLPVGSRARFPSAGSPLSPAAAAPSRSASPATSSTSDPRRAVASSPPLVTSATALSGATPPPAPAAVPPTTTVAPAPRPTLTPAAAPPSASVGDEGENPRSLLLSGKERFSWRKKN</sequence>
<organism evidence="2 3">
    <name type="scientific">Zingiber officinale</name>
    <name type="common">Ginger</name>
    <name type="synonym">Amomum zingiber</name>
    <dbReference type="NCBI Taxonomy" id="94328"/>
    <lineage>
        <taxon>Eukaryota</taxon>
        <taxon>Viridiplantae</taxon>
        <taxon>Streptophyta</taxon>
        <taxon>Embryophyta</taxon>
        <taxon>Tracheophyta</taxon>
        <taxon>Spermatophyta</taxon>
        <taxon>Magnoliopsida</taxon>
        <taxon>Liliopsida</taxon>
        <taxon>Zingiberales</taxon>
        <taxon>Zingiberaceae</taxon>
        <taxon>Zingiber</taxon>
    </lineage>
</organism>
<protein>
    <submittedName>
        <fullName evidence="2">Uncharacterized protein</fullName>
    </submittedName>
</protein>
<feature type="compositionally biased region" description="Low complexity" evidence="1">
    <location>
        <begin position="209"/>
        <end position="234"/>
    </location>
</feature>
<feature type="compositionally biased region" description="Basic and acidic residues" evidence="1">
    <location>
        <begin position="304"/>
        <end position="314"/>
    </location>
</feature>
<dbReference type="AlphaFoldDB" id="A0A8J5F8M1"/>
<gene>
    <name evidence="2" type="ORF">ZIOFF_060384</name>
</gene>
<name>A0A8J5F8M1_ZINOF</name>
<dbReference type="Proteomes" id="UP000734854">
    <property type="component" value="Unassembled WGS sequence"/>
</dbReference>
<keyword evidence="3" id="KW-1185">Reference proteome</keyword>